<dbReference type="Pfam" id="PF13354">
    <property type="entry name" value="Beta-lactamase2"/>
    <property type="match status" value="2"/>
</dbReference>
<protein>
    <recommendedName>
        <fullName evidence="2">Beta-lactamase class A catalytic domain-containing protein</fullName>
    </recommendedName>
</protein>
<gene>
    <name evidence="3" type="ORF">IAC18_08830</name>
</gene>
<reference evidence="3" key="2">
    <citation type="journal article" date="2021" name="PeerJ">
        <title>Extensive microbial diversity within the chicken gut microbiome revealed by metagenomics and culture.</title>
        <authorList>
            <person name="Gilroy R."/>
            <person name="Ravi A."/>
            <person name="Getino M."/>
            <person name="Pursley I."/>
            <person name="Horton D.L."/>
            <person name="Alikhan N.F."/>
            <person name="Baker D."/>
            <person name="Gharbi K."/>
            <person name="Hall N."/>
            <person name="Watson M."/>
            <person name="Adriaenssens E.M."/>
            <person name="Foster-Nyarko E."/>
            <person name="Jarju S."/>
            <person name="Secka A."/>
            <person name="Antonio M."/>
            <person name="Oren A."/>
            <person name="Chaudhuri R.R."/>
            <person name="La Ragione R."/>
            <person name="Hildebrand F."/>
            <person name="Pallen M.J."/>
        </authorList>
    </citation>
    <scope>NUCLEOTIDE SEQUENCE</scope>
    <source>
        <strain evidence="3">ChiHjej10B9-9673</strain>
    </source>
</reference>
<name>A0A9D1JW95_9FIRM</name>
<feature type="signal peptide" evidence="1">
    <location>
        <begin position="1"/>
        <end position="20"/>
    </location>
</feature>
<dbReference type="GO" id="GO:0030655">
    <property type="term" value="P:beta-lactam antibiotic catabolic process"/>
    <property type="evidence" value="ECO:0007669"/>
    <property type="project" value="InterPro"/>
</dbReference>
<dbReference type="SUPFAM" id="SSF56601">
    <property type="entry name" value="beta-lactamase/transpeptidase-like"/>
    <property type="match status" value="1"/>
</dbReference>
<feature type="chain" id="PRO_5039511807" description="Beta-lactamase class A catalytic domain-containing protein" evidence="1">
    <location>
        <begin position="21"/>
        <end position="270"/>
    </location>
</feature>
<evidence type="ECO:0000313" key="4">
    <source>
        <dbReference type="Proteomes" id="UP000824001"/>
    </source>
</evidence>
<accession>A0A9D1JW95</accession>
<dbReference type="InterPro" id="IPR012338">
    <property type="entry name" value="Beta-lactam/transpept-like"/>
</dbReference>
<evidence type="ECO:0000256" key="1">
    <source>
        <dbReference type="SAM" id="SignalP"/>
    </source>
</evidence>
<reference evidence="3" key="1">
    <citation type="submission" date="2020-10" db="EMBL/GenBank/DDBJ databases">
        <authorList>
            <person name="Gilroy R."/>
        </authorList>
    </citation>
    <scope>NUCLEOTIDE SEQUENCE</scope>
    <source>
        <strain evidence="3">ChiHjej10B9-9673</strain>
    </source>
</reference>
<dbReference type="GO" id="GO:0008800">
    <property type="term" value="F:beta-lactamase activity"/>
    <property type="evidence" value="ECO:0007669"/>
    <property type="project" value="InterPro"/>
</dbReference>
<keyword evidence="1" id="KW-0732">Signal</keyword>
<sequence>MRRAAAALLAILTLFLPVLADGEASARGPEDFVAEIMEGGYGFSEANYAVGFMSLYDGETWFHNADEYFKVASVYKLPLNMYFYELENAGELAPDDIVGGVSLEQAHLFSLEFSNNEISERMLDYLGGYAQYKRDILKYIGNAAEDVTDEYYYDNAFTAEMVLNILSYLNAHSDEFEEQLEHMLAAQPDQYLKSGALGVPIAQKYGYERYDGVLHVAVAGIVYAEEPFLLTILTRGSYAAVDAMGELCDAFAEWEAGRAAALRAEAEALE</sequence>
<dbReference type="AlphaFoldDB" id="A0A9D1JW95"/>
<evidence type="ECO:0000259" key="2">
    <source>
        <dbReference type="Pfam" id="PF13354"/>
    </source>
</evidence>
<feature type="domain" description="Beta-lactamase class A catalytic" evidence="2">
    <location>
        <begin position="52"/>
        <end position="98"/>
    </location>
</feature>
<evidence type="ECO:0000313" key="3">
    <source>
        <dbReference type="EMBL" id="HIS67658.1"/>
    </source>
</evidence>
<dbReference type="Gene3D" id="3.40.710.10">
    <property type="entry name" value="DD-peptidase/beta-lactamase superfamily"/>
    <property type="match status" value="1"/>
</dbReference>
<comment type="caution">
    <text evidence="3">The sequence shown here is derived from an EMBL/GenBank/DDBJ whole genome shotgun (WGS) entry which is preliminary data.</text>
</comment>
<dbReference type="InterPro" id="IPR045155">
    <property type="entry name" value="Beta-lactam_cat"/>
</dbReference>
<dbReference type="Proteomes" id="UP000824001">
    <property type="component" value="Unassembled WGS sequence"/>
</dbReference>
<dbReference type="EMBL" id="DVJK01000251">
    <property type="protein sequence ID" value="HIS67658.1"/>
    <property type="molecule type" value="Genomic_DNA"/>
</dbReference>
<proteinExistence type="predicted"/>
<feature type="non-terminal residue" evidence="3">
    <location>
        <position position="270"/>
    </location>
</feature>
<organism evidence="3 4">
    <name type="scientific">Candidatus Scatomorpha merdipullorum</name>
    <dbReference type="NCBI Taxonomy" id="2840927"/>
    <lineage>
        <taxon>Bacteria</taxon>
        <taxon>Bacillati</taxon>
        <taxon>Bacillota</taxon>
        <taxon>Clostridia</taxon>
        <taxon>Eubacteriales</taxon>
        <taxon>Candidatus Scatomorpha</taxon>
    </lineage>
</organism>
<feature type="domain" description="Beta-lactamase class A catalytic" evidence="2">
    <location>
        <begin position="113"/>
        <end position="234"/>
    </location>
</feature>